<dbReference type="PANTHER" id="PTHR43711:SF1">
    <property type="entry name" value="HISTIDINE KINASE 1"/>
    <property type="match status" value="1"/>
</dbReference>
<dbReference type="InterPro" id="IPR036097">
    <property type="entry name" value="HisK_dim/P_sf"/>
</dbReference>
<dbReference type="Pfam" id="PF02518">
    <property type="entry name" value="HATPase_c"/>
    <property type="match status" value="1"/>
</dbReference>
<dbReference type="InterPro" id="IPR000014">
    <property type="entry name" value="PAS"/>
</dbReference>
<evidence type="ECO:0000313" key="14">
    <source>
        <dbReference type="Proteomes" id="UP000054396"/>
    </source>
</evidence>
<dbReference type="PROSITE" id="PS50109">
    <property type="entry name" value="HIS_KIN"/>
    <property type="match status" value="1"/>
</dbReference>
<dbReference type="Pfam" id="PF13426">
    <property type="entry name" value="PAS_9"/>
    <property type="match status" value="1"/>
</dbReference>
<keyword evidence="5" id="KW-0418">Kinase</keyword>
<evidence type="ECO:0000256" key="1">
    <source>
        <dbReference type="ARBA" id="ARBA00000085"/>
    </source>
</evidence>
<dbReference type="Gene3D" id="3.30.565.10">
    <property type="entry name" value="Histidine kinase-like ATPase, C-terminal domain"/>
    <property type="match status" value="1"/>
</dbReference>
<dbReference type="InterPro" id="IPR050736">
    <property type="entry name" value="Sensor_HK_Regulatory"/>
</dbReference>
<keyword evidence="9" id="KW-0812">Transmembrane</keyword>
<comment type="catalytic activity">
    <reaction evidence="1">
        <text>ATP + protein L-histidine = ADP + protein N-phospho-L-histidine.</text>
        <dbReference type="EC" id="2.7.13.3"/>
    </reaction>
</comment>
<dbReference type="SMART" id="SM00086">
    <property type="entry name" value="PAC"/>
    <property type="match status" value="1"/>
</dbReference>
<accession>A0A0W7WIL7</accession>
<evidence type="ECO:0000256" key="7">
    <source>
        <dbReference type="ARBA" id="ARBA00023136"/>
    </source>
</evidence>
<dbReference type="EC" id="2.7.13.3" evidence="2"/>
<evidence type="ECO:0000259" key="10">
    <source>
        <dbReference type="PROSITE" id="PS50109"/>
    </source>
</evidence>
<dbReference type="CDD" id="cd00082">
    <property type="entry name" value="HisKA"/>
    <property type="match status" value="1"/>
</dbReference>
<dbReference type="InterPro" id="IPR000700">
    <property type="entry name" value="PAS-assoc_C"/>
</dbReference>
<keyword evidence="6" id="KW-0902">Two-component regulatory system</keyword>
<evidence type="ECO:0000313" key="13">
    <source>
        <dbReference type="EMBL" id="KUF10383.1"/>
    </source>
</evidence>
<dbReference type="FunFam" id="3.30.565.10:FF:000006">
    <property type="entry name" value="Sensor histidine kinase WalK"/>
    <property type="match status" value="1"/>
</dbReference>
<comment type="caution">
    <text evidence="13">The sequence shown here is derived from an EMBL/GenBank/DDBJ whole genome shotgun (WGS) entry which is preliminary data.</text>
</comment>
<evidence type="ECO:0000259" key="12">
    <source>
        <dbReference type="PROSITE" id="PS50113"/>
    </source>
</evidence>
<gene>
    <name evidence="13" type="ORF">AVJ23_13375</name>
</gene>
<feature type="domain" description="PAC" evidence="12">
    <location>
        <begin position="144"/>
        <end position="196"/>
    </location>
</feature>
<dbReference type="InterPro" id="IPR003594">
    <property type="entry name" value="HATPase_dom"/>
</dbReference>
<feature type="domain" description="Histidine kinase" evidence="10">
    <location>
        <begin position="317"/>
        <end position="535"/>
    </location>
</feature>
<evidence type="ECO:0000256" key="5">
    <source>
        <dbReference type="ARBA" id="ARBA00022777"/>
    </source>
</evidence>
<organism evidence="13 14">
    <name type="scientific">Pseudoponticoccus marisrubri</name>
    <dbReference type="NCBI Taxonomy" id="1685382"/>
    <lineage>
        <taxon>Bacteria</taxon>
        <taxon>Pseudomonadati</taxon>
        <taxon>Pseudomonadota</taxon>
        <taxon>Alphaproteobacteria</taxon>
        <taxon>Rhodobacterales</taxon>
        <taxon>Roseobacteraceae</taxon>
        <taxon>Pseudoponticoccus</taxon>
    </lineage>
</organism>
<name>A0A0W7WIL7_9RHOB</name>
<keyword evidence="3" id="KW-0597">Phosphoprotein</keyword>
<proteinExistence type="predicted"/>
<dbReference type="NCBIfam" id="TIGR00229">
    <property type="entry name" value="sensory_box"/>
    <property type="match status" value="1"/>
</dbReference>
<dbReference type="PANTHER" id="PTHR43711">
    <property type="entry name" value="TWO-COMPONENT HISTIDINE KINASE"/>
    <property type="match status" value="1"/>
</dbReference>
<dbReference type="FunFam" id="1.10.287.130:FF:000001">
    <property type="entry name" value="Two-component sensor histidine kinase"/>
    <property type="match status" value="1"/>
</dbReference>
<dbReference type="AlphaFoldDB" id="A0A0W7WIL7"/>
<keyword evidence="9" id="KW-1133">Transmembrane helix</keyword>
<dbReference type="SMART" id="SM00387">
    <property type="entry name" value="HATPase_c"/>
    <property type="match status" value="1"/>
</dbReference>
<keyword evidence="7 9" id="KW-0472">Membrane</keyword>
<dbReference type="PRINTS" id="PR00344">
    <property type="entry name" value="BCTRLSENSOR"/>
</dbReference>
<feature type="domain" description="PAS" evidence="11">
    <location>
        <begin position="70"/>
        <end position="127"/>
    </location>
</feature>
<feature type="region of interest" description="Disordered" evidence="8">
    <location>
        <begin position="531"/>
        <end position="550"/>
    </location>
</feature>
<dbReference type="SUPFAM" id="SSF47384">
    <property type="entry name" value="Homodimeric domain of signal transducing histidine kinase"/>
    <property type="match status" value="1"/>
</dbReference>
<dbReference type="PROSITE" id="PS50113">
    <property type="entry name" value="PAC"/>
    <property type="match status" value="1"/>
</dbReference>
<sequence length="550" mass="60023">MTRSNLKKFTSVSVFALVAVQVAAMIDQRGEWHVLGDLLPWISASAALGMVLLWLSFRRMAARHRSVWTEHLKLGKAVEALHAHGMVVQTDSQGRITFANERFLEATGYCADELVSQPVEMLYFPEDLWVQDELLATIGKGETWTGDTRLRRRDGGEVWTNVTLLPGVDDEGRRSGAISVRTDITESRKKLIDREVFQTLDCIVDQVFIFDLDSLEVKYANQSARAAHGLTDSLAGYGPLGAIHALYTGPEFTGMLDNLRDGGQKLAHCDLVRDGTHFEARLQILDAEDGTRKVLASLRDISLRVEAQHQRDEFISTVSHELRSPMTSVKGAMGLLLAGAGGEPTAQTRNILEIAHRNADRLVSLIDDLLDIEKIASGNMTFNMERHDIGALIDEAIEANGPFSRRFDVTIERDGAEGGQVFIDFDRSLQVLNNLLSNAAKFSPAGGKVIVACRELPEAFEVSVTDHGTGIPAEMVPKVFDKYAQVGAQRDGPVRGTGLGLAIVKAIAEEQGGCVALDSAEGEGSTFYVTFPKPAAGDPGPVEERQEKAS</sequence>
<dbReference type="EMBL" id="LPXO01000007">
    <property type="protein sequence ID" value="KUF10383.1"/>
    <property type="molecule type" value="Genomic_DNA"/>
</dbReference>
<dbReference type="InterPro" id="IPR035965">
    <property type="entry name" value="PAS-like_dom_sf"/>
</dbReference>
<dbReference type="InterPro" id="IPR036890">
    <property type="entry name" value="HATPase_C_sf"/>
</dbReference>
<evidence type="ECO:0000256" key="8">
    <source>
        <dbReference type="SAM" id="MobiDB-lite"/>
    </source>
</evidence>
<dbReference type="InterPro" id="IPR003661">
    <property type="entry name" value="HisK_dim/P_dom"/>
</dbReference>
<evidence type="ECO:0000259" key="11">
    <source>
        <dbReference type="PROSITE" id="PS50112"/>
    </source>
</evidence>
<dbReference type="PROSITE" id="PS50112">
    <property type="entry name" value="PAS"/>
    <property type="match status" value="1"/>
</dbReference>
<dbReference type="STRING" id="1685382.AVJ23_13375"/>
<dbReference type="SMART" id="SM00388">
    <property type="entry name" value="HisKA"/>
    <property type="match status" value="1"/>
</dbReference>
<protein>
    <recommendedName>
        <fullName evidence="2">histidine kinase</fullName>
        <ecNumber evidence="2">2.7.13.3</ecNumber>
    </recommendedName>
</protein>
<dbReference type="InterPro" id="IPR001610">
    <property type="entry name" value="PAC"/>
</dbReference>
<dbReference type="GO" id="GO:0000155">
    <property type="term" value="F:phosphorelay sensor kinase activity"/>
    <property type="evidence" value="ECO:0007669"/>
    <property type="project" value="InterPro"/>
</dbReference>
<dbReference type="SUPFAM" id="SSF55785">
    <property type="entry name" value="PYP-like sensor domain (PAS domain)"/>
    <property type="match status" value="1"/>
</dbReference>
<reference evidence="13 14" key="1">
    <citation type="submission" date="2015-12" db="EMBL/GenBank/DDBJ databases">
        <authorList>
            <person name="Shamseldin A."/>
            <person name="Moawad H."/>
            <person name="Abd El-Rahim W.M."/>
            <person name="Sadowsky M.J."/>
        </authorList>
    </citation>
    <scope>NUCLEOTIDE SEQUENCE [LARGE SCALE GENOMIC DNA]</scope>
    <source>
        <strain evidence="13 14">SJ5A-1</strain>
    </source>
</reference>
<feature type="transmembrane region" description="Helical" evidence="9">
    <location>
        <begin position="40"/>
        <end position="57"/>
    </location>
</feature>
<dbReference type="CDD" id="cd00130">
    <property type="entry name" value="PAS"/>
    <property type="match status" value="1"/>
</dbReference>
<dbReference type="InterPro" id="IPR005467">
    <property type="entry name" value="His_kinase_dom"/>
</dbReference>
<dbReference type="Gene3D" id="3.30.450.20">
    <property type="entry name" value="PAS domain"/>
    <property type="match status" value="1"/>
</dbReference>
<dbReference type="Gene3D" id="1.10.287.130">
    <property type="match status" value="1"/>
</dbReference>
<evidence type="ECO:0000256" key="2">
    <source>
        <dbReference type="ARBA" id="ARBA00012438"/>
    </source>
</evidence>
<dbReference type="Proteomes" id="UP000054396">
    <property type="component" value="Unassembled WGS sequence"/>
</dbReference>
<dbReference type="RefSeq" id="WP_058862701.1">
    <property type="nucleotide sequence ID" value="NZ_LPXO01000007.1"/>
</dbReference>
<dbReference type="SUPFAM" id="SSF55874">
    <property type="entry name" value="ATPase domain of HSP90 chaperone/DNA topoisomerase II/histidine kinase"/>
    <property type="match status" value="1"/>
</dbReference>
<keyword evidence="4" id="KW-0808">Transferase</keyword>
<dbReference type="SMART" id="SM00091">
    <property type="entry name" value="PAS"/>
    <property type="match status" value="1"/>
</dbReference>
<evidence type="ECO:0000256" key="3">
    <source>
        <dbReference type="ARBA" id="ARBA00022553"/>
    </source>
</evidence>
<keyword evidence="14" id="KW-1185">Reference proteome</keyword>
<dbReference type="Pfam" id="PF00512">
    <property type="entry name" value="HisKA"/>
    <property type="match status" value="1"/>
</dbReference>
<dbReference type="OrthoDB" id="7179697at2"/>
<evidence type="ECO:0000256" key="6">
    <source>
        <dbReference type="ARBA" id="ARBA00023012"/>
    </source>
</evidence>
<evidence type="ECO:0000256" key="9">
    <source>
        <dbReference type="SAM" id="Phobius"/>
    </source>
</evidence>
<dbReference type="InterPro" id="IPR004358">
    <property type="entry name" value="Sig_transdc_His_kin-like_C"/>
</dbReference>
<evidence type="ECO:0000256" key="4">
    <source>
        <dbReference type="ARBA" id="ARBA00022679"/>
    </source>
</evidence>